<keyword evidence="3" id="KW-1185">Reference proteome</keyword>
<proteinExistence type="predicted"/>
<name>H6SN90_PARPM</name>
<dbReference type="STRING" id="1150469.RSPPHO_00340"/>
<protein>
    <submittedName>
        <fullName evidence="2">ParB family protein</fullName>
    </submittedName>
</protein>
<dbReference type="KEGG" id="rpm:RSPPHO_00340"/>
<gene>
    <name evidence="2" type="ORF">RSPPHO_00340</name>
</gene>
<evidence type="ECO:0000256" key="1">
    <source>
        <dbReference type="SAM" id="MobiDB-lite"/>
    </source>
</evidence>
<evidence type="ECO:0000313" key="2">
    <source>
        <dbReference type="EMBL" id="CCG06966.1"/>
    </source>
</evidence>
<reference evidence="2 3" key="1">
    <citation type="submission" date="2012-02" db="EMBL/GenBank/DDBJ databases">
        <title>Shotgun genome sequence of Phaeospirillum photometricum DSM 122.</title>
        <authorList>
            <person name="Duquesne K."/>
            <person name="Sturgis J."/>
        </authorList>
    </citation>
    <scope>NUCLEOTIDE SEQUENCE [LARGE SCALE GENOMIC DNA]</scope>
    <source>
        <strain evidence="3">DSM122</strain>
    </source>
</reference>
<accession>H6SN90</accession>
<dbReference type="HOGENOM" id="CLU_2071306_0_0_5"/>
<evidence type="ECO:0000313" key="3">
    <source>
        <dbReference type="Proteomes" id="UP000033220"/>
    </source>
</evidence>
<dbReference type="AlphaFoldDB" id="H6SN90"/>
<dbReference type="PATRIC" id="fig|1150469.3.peg.399"/>
<dbReference type="EMBL" id="HE663493">
    <property type="protein sequence ID" value="CCG06966.1"/>
    <property type="molecule type" value="Genomic_DNA"/>
</dbReference>
<dbReference type="Proteomes" id="UP000033220">
    <property type="component" value="Chromosome DSM 122"/>
</dbReference>
<organism evidence="2 3">
    <name type="scientific">Pararhodospirillum photometricum DSM 122</name>
    <dbReference type="NCBI Taxonomy" id="1150469"/>
    <lineage>
        <taxon>Bacteria</taxon>
        <taxon>Pseudomonadati</taxon>
        <taxon>Pseudomonadota</taxon>
        <taxon>Alphaproteobacteria</taxon>
        <taxon>Rhodospirillales</taxon>
        <taxon>Rhodospirillaceae</taxon>
        <taxon>Pararhodospirillum</taxon>
    </lineage>
</organism>
<feature type="region of interest" description="Disordered" evidence="1">
    <location>
        <begin position="97"/>
        <end position="118"/>
    </location>
</feature>
<dbReference type="eggNOG" id="COG1475">
    <property type="taxonomic scope" value="Bacteria"/>
</dbReference>
<sequence length="118" mass="12940">MRRADRQRGARAVDPAWSSLDHADRLARAVELDMAAVGWVPTVDTYLVRVTKARILDAVREAKGAETAQLIDHLRKPDMAREAERLLVGTGWLPEILRAPEPGPEPESLPGDLAQVAA</sequence>